<comment type="similarity">
    <text evidence="1">Belongs to the LysR transcriptional regulatory family.</text>
</comment>
<evidence type="ECO:0000313" key="6">
    <source>
        <dbReference type="EMBL" id="MCE7026816.1"/>
    </source>
</evidence>
<organism evidence="6 7">
    <name type="scientific">Jiella avicenniae</name>
    <dbReference type="NCBI Taxonomy" id="2907202"/>
    <lineage>
        <taxon>Bacteria</taxon>
        <taxon>Pseudomonadati</taxon>
        <taxon>Pseudomonadota</taxon>
        <taxon>Alphaproteobacteria</taxon>
        <taxon>Hyphomicrobiales</taxon>
        <taxon>Aurantimonadaceae</taxon>
        <taxon>Jiella</taxon>
    </lineage>
</organism>
<dbReference type="PANTHER" id="PTHR30537">
    <property type="entry name" value="HTH-TYPE TRANSCRIPTIONAL REGULATOR"/>
    <property type="match status" value="1"/>
</dbReference>
<dbReference type="Gene3D" id="3.40.190.10">
    <property type="entry name" value="Periplasmic binding protein-like II"/>
    <property type="match status" value="2"/>
</dbReference>
<dbReference type="RefSeq" id="WP_233717517.1">
    <property type="nucleotide sequence ID" value="NZ_JAJUWU010000003.1"/>
</dbReference>
<keyword evidence="7" id="KW-1185">Reference proteome</keyword>
<dbReference type="InterPro" id="IPR036390">
    <property type="entry name" value="WH_DNA-bd_sf"/>
</dbReference>
<dbReference type="Gene3D" id="1.10.10.10">
    <property type="entry name" value="Winged helix-like DNA-binding domain superfamily/Winged helix DNA-binding domain"/>
    <property type="match status" value="1"/>
</dbReference>
<evidence type="ECO:0000256" key="2">
    <source>
        <dbReference type="ARBA" id="ARBA00023015"/>
    </source>
</evidence>
<dbReference type="GO" id="GO:0003700">
    <property type="term" value="F:DNA-binding transcription factor activity"/>
    <property type="evidence" value="ECO:0007669"/>
    <property type="project" value="InterPro"/>
</dbReference>
<accession>A0A9X1T2Y7</accession>
<evidence type="ECO:0000259" key="5">
    <source>
        <dbReference type="PROSITE" id="PS50931"/>
    </source>
</evidence>
<dbReference type="InterPro" id="IPR058163">
    <property type="entry name" value="LysR-type_TF_proteobact-type"/>
</dbReference>
<keyword evidence="2" id="KW-0805">Transcription regulation</keyword>
<dbReference type="PRINTS" id="PR00039">
    <property type="entry name" value="HTHLYSR"/>
</dbReference>
<feature type="domain" description="HTH lysR-type" evidence="5">
    <location>
        <begin position="31"/>
        <end position="88"/>
    </location>
</feature>
<keyword evidence="3" id="KW-0238">DNA-binding</keyword>
<sequence length="341" mass="37272">MPIRPPAAVDEPRAKVKAAPAEPSDAARLWLPLNALRAFEAVARRLSFTGAAASLHISQSALSRHVSRLEELLGCKLLERRPQGLVLTPAGAALLPVVSKSFDGLESTMQALRHRAGRTQRMLRVHMPPTFLDVMGMSLLREFRLAFPDVSIDLFSSNGVGLPRAAPCDIAIVFDRQRYGDAVRDPLWPISQTPACAPEIAERCEGMDLETFLRSNELLHTRLEGEPFGVLWAAFARHFDLEIGPERGLALDSERLTVELAVTGNGVILVDVDMFAKEIADGRLVTPYAATSQSGFGYYLTVHPDDMSDPAIALFRSWVIQRFTHVNREGGAQPSDGLSAG</sequence>
<dbReference type="PANTHER" id="PTHR30537:SF26">
    <property type="entry name" value="GLYCINE CLEAVAGE SYSTEM TRANSCRIPTIONAL ACTIVATOR"/>
    <property type="match status" value="1"/>
</dbReference>
<dbReference type="GO" id="GO:0006351">
    <property type="term" value="P:DNA-templated transcription"/>
    <property type="evidence" value="ECO:0007669"/>
    <property type="project" value="TreeGrafter"/>
</dbReference>
<dbReference type="FunFam" id="1.10.10.10:FF:000001">
    <property type="entry name" value="LysR family transcriptional regulator"/>
    <property type="match status" value="1"/>
</dbReference>
<dbReference type="SUPFAM" id="SSF53850">
    <property type="entry name" value="Periplasmic binding protein-like II"/>
    <property type="match status" value="1"/>
</dbReference>
<dbReference type="Proteomes" id="UP001139035">
    <property type="component" value="Unassembled WGS sequence"/>
</dbReference>
<name>A0A9X1T2Y7_9HYPH</name>
<dbReference type="AlphaFoldDB" id="A0A9X1T2Y7"/>
<evidence type="ECO:0000313" key="7">
    <source>
        <dbReference type="Proteomes" id="UP001139035"/>
    </source>
</evidence>
<evidence type="ECO:0000256" key="4">
    <source>
        <dbReference type="ARBA" id="ARBA00023163"/>
    </source>
</evidence>
<dbReference type="InterPro" id="IPR036388">
    <property type="entry name" value="WH-like_DNA-bd_sf"/>
</dbReference>
<evidence type="ECO:0000256" key="3">
    <source>
        <dbReference type="ARBA" id="ARBA00023125"/>
    </source>
</evidence>
<protein>
    <submittedName>
        <fullName evidence="6">LysR family transcriptional regulator</fullName>
    </submittedName>
</protein>
<dbReference type="InterPro" id="IPR000847">
    <property type="entry name" value="LysR_HTH_N"/>
</dbReference>
<gene>
    <name evidence="6" type="ORF">LZD57_02320</name>
</gene>
<dbReference type="GO" id="GO:0043565">
    <property type="term" value="F:sequence-specific DNA binding"/>
    <property type="evidence" value="ECO:0007669"/>
    <property type="project" value="TreeGrafter"/>
</dbReference>
<dbReference type="EMBL" id="JAJUWU010000003">
    <property type="protein sequence ID" value="MCE7026816.1"/>
    <property type="molecule type" value="Genomic_DNA"/>
</dbReference>
<evidence type="ECO:0000256" key="1">
    <source>
        <dbReference type="ARBA" id="ARBA00009437"/>
    </source>
</evidence>
<keyword evidence="4" id="KW-0804">Transcription</keyword>
<dbReference type="Pfam" id="PF00126">
    <property type="entry name" value="HTH_1"/>
    <property type="match status" value="1"/>
</dbReference>
<dbReference type="Pfam" id="PF03466">
    <property type="entry name" value="LysR_substrate"/>
    <property type="match status" value="1"/>
</dbReference>
<proteinExistence type="inferred from homology"/>
<dbReference type="SUPFAM" id="SSF46785">
    <property type="entry name" value="Winged helix' DNA-binding domain"/>
    <property type="match status" value="1"/>
</dbReference>
<dbReference type="InterPro" id="IPR005119">
    <property type="entry name" value="LysR_subst-bd"/>
</dbReference>
<reference evidence="6" key="1">
    <citation type="submission" date="2022-01" db="EMBL/GenBank/DDBJ databases">
        <title>Jiella avicenniae sp. nov., a novel endophytic bacterium isolated from bark of Avicennia marina.</title>
        <authorList>
            <person name="Tuo L."/>
        </authorList>
    </citation>
    <scope>NUCLEOTIDE SEQUENCE</scope>
    <source>
        <strain evidence="6">CBK1P-4</strain>
    </source>
</reference>
<comment type="caution">
    <text evidence="6">The sequence shown here is derived from an EMBL/GenBank/DDBJ whole genome shotgun (WGS) entry which is preliminary data.</text>
</comment>
<dbReference type="PROSITE" id="PS50931">
    <property type="entry name" value="HTH_LYSR"/>
    <property type="match status" value="1"/>
</dbReference>